<dbReference type="Proteomes" id="UP000076927">
    <property type="component" value="Chromosome"/>
</dbReference>
<evidence type="ECO:0000313" key="1">
    <source>
        <dbReference type="EMBL" id="ANE45871.1"/>
    </source>
</evidence>
<dbReference type="KEGG" id="pswu:SY83_05630"/>
<dbReference type="RefSeq" id="WP_068605071.1">
    <property type="nucleotide sequence ID" value="NZ_CP011388.1"/>
</dbReference>
<dbReference type="EMBL" id="CP011388">
    <property type="protein sequence ID" value="ANE45871.1"/>
    <property type="molecule type" value="Genomic_DNA"/>
</dbReference>
<protein>
    <submittedName>
        <fullName evidence="1">Uncharacterized protein</fullName>
    </submittedName>
</protein>
<accession>A0A172TFQ4</accession>
<keyword evidence="2" id="KW-1185">Reference proteome</keyword>
<evidence type="ECO:0000313" key="2">
    <source>
        <dbReference type="Proteomes" id="UP000076927"/>
    </source>
</evidence>
<dbReference type="OrthoDB" id="2966016at2"/>
<reference evidence="1 2" key="1">
    <citation type="submission" date="2015-01" db="EMBL/GenBank/DDBJ databases">
        <title>Paenibacillus swuensis/DY6/whole genome sequencing.</title>
        <authorList>
            <person name="Kim M.K."/>
            <person name="Srinivasan S."/>
            <person name="Lee J.-J."/>
        </authorList>
    </citation>
    <scope>NUCLEOTIDE SEQUENCE [LARGE SCALE GENOMIC DNA]</scope>
    <source>
        <strain evidence="1 2">DY6</strain>
    </source>
</reference>
<proteinExistence type="predicted"/>
<sequence>MSIEEYKNNDDFQLYDSVIKKIIVDHENKSIEFHFLKVVGRVDRGKHNFTYKVREAILTFSGVVYAKLPYCMEFDEWSEFYRSAIVKSSRILERVPERAKSNKLLHHVYLGIDNGNVYNEHDIVCSSYSMELGSNEYILHDDFDWLYEE</sequence>
<dbReference type="AlphaFoldDB" id="A0A172TFQ4"/>
<dbReference type="PATRIC" id="fig|1178515.4.peg.1143"/>
<name>A0A172TFQ4_9BACL</name>
<organism evidence="1 2">
    <name type="scientific">Paenibacillus swuensis</name>
    <dbReference type="NCBI Taxonomy" id="1178515"/>
    <lineage>
        <taxon>Bacteria</taxon>
        <taxon>Bacillati</taxon>
        <taxon>Bacillota</taxon>
        <taxon>Bacilli</taxon>
        <taxon>Bacillales</taxon>
        <taxon>Paenibacillaceae</taxon>
        <taxon>Paenibacillus</taxon>
    </lineage>
</organism>
<gene>
    <name evidence="1" type="ORF">SY83_05630</name>
</gene>